<evidence type="ECO:0000313" key="3">
    <source>
        <dbReference type="EMBL" id="MBY5952459.1"/>
    </source>
</evidence>
<dbReference type="EMBL" id="JAHVHP010000002">
    <property type="protein sequence ID" value="MBY5952459.1"/>
    <property type="molecule type" value="Genomic_DNA"/>
</dbReference>
<comment type="similarity">
    <text evidence="1 2">Belongs to the Iojap/RsfS family.</text>
</comment>
<dbReference type="InterPro" id="IPR043519">
    <property type="entry name" value="NT_sf"/>
</dbReference>
<comment type="subcellular location">
    <subcellularLocation>
        <location evidence="2">Cytoplasm</location>
    </subcellularLocation>
</comment>
<dbReference type="PANTHER" id="PTHR21043">
    <property type="entry name" value="IOJAP SUPERFAMILY ORTHOLOG"/>
    <property type="match status" value="1"/>
</dbReference>
<dbReference type="Gene3D" id="3.30.460.10">
    <property type="entry name" value="Beta Polymerase, domain 2"/>
    <property type="match status" value="1"/>
</dbReference>
<gene>
    <name evidence="2 3" type="primary">rsfS</name>
    <name evidence="3" type="ORF">KUV23_15835</name>
</gene>
<proteinExistence type="inferred from homology"/>
<dbReference type="NCBIfam" id="TIGR00090">
    <property type="entry name" value="rsfS_iojap_ybeB"/>
    <property type="match status" value="1"/>
</dbReference>
<organism evidence="3 4">
    <name type="scientific">Algoriphagus marincola</name>
    <dbReference type="NCBI Taxonomy" id="264027"/>
    <lineage>
        <taxon>Bacteria</taxon>
        <taxon>Pseudomonadati</taxon>
        <taxon>Bacteroidota</taxon>
        <taxon>Cytophagia</taxon>
        <taxon>Cytophagales</taxon>
        <taxon>Cyclobacteriaceae</taxon>
        <taxon>Algoriphagus</taxon>
    </lineage>
</organism>
<dbReference type="Pfam" id="PF02410">
    <property type="entry name" value="RsfS"/>
    <property type="match status" value="1"/>
</dbReference>
<sequence>MTAEALSQVIADAMDDKKAIDIVVMDLRNIKNTVSDFFVICSANSDTQVEAIADSIEEKVSKAGEASPYRVEGKNNNQWVLIDYVDVVAHIFLKDKREFYGLEDLWGDAVLSKVHD</sequence>
<protein>
    <recommendedName>
        <fullName evidence="2">Ribosomal silencing factor RsfS</fullName>
    </recommendedName>
</protein>
<keyword evidence="2" id="KW-0963">Cytoplasm</keyword>
<dbReference type="HAMAP" id="MF_01477">
    <property type="entry name" value="Iojap_RsfS"/>
    <property type="match status" value="1"/>
</dbReference>
<reference evidence="3 4" key="1">
    <citation type="submission" date="2021-06" db="EMBL/GenBank/DDBJ databases">
        <title>44 bacteria genomes isolated from Dapeng, Shenzhen.</title>
        <authorList>
            <person name="Zheng W."/>
            <person name="Yu S."/>
            <person name="Huang Y."/>
        </authorList>
    </citation>
    <scope>NUCLEOTIDE SEQUENCE [LARGE SCALE GENOMIC DNA]</scope>
    <source>
        <strain evidence="3 4">DP5N14-6</strain>
    </source>
</reference>
<keyword evidence="4" id="KW-1185">Reference proteome</keyword>
<comment type="caution">
    <text evidence="3">The sequence shown here is derived from an EMBL/GenBank/DDBJ whole genome shotgun (WGS) entry which is preliminary data.</text>
</comment>
<comment type="subunit">
    <text evidence="2">Interacts with ribosomal protein uL14 (rplN).</text>
</comment>
<dbReference type="RefSeq" id="WP_026945355.1">
    <property type="nucleotide sequence ID" value="NZ_JAHVHP010000002.1"/>
</dbReference>
<evidence type="ECO:0000256" key="1">
    <source>
        <dbReference type="ARBA" id="ARBA00010574"/>
    </source>
</evidence>
<dbReference type="PANTHER" id="PTHR21043:SF0">
    <property type="entry name" value="MITOCHONDRIAL ASSEMBLY OF RIBOSOMAL LARGE SUBUNIT PROTEIN 1"/>
    <property type="match status" value="1"/>
</dbReference>
<accession>A0ABS7N810</accession>
<dbReference type="SUPFAM" id="SSF81301">
    <property type="entry name" value="Nucleotidyltransferase"/>
    <property type="match status" value="1"/>
</dbReference>
<evidence type="ECO:0000256" key="2">
    <source>
        <dbReference type="HAMAP-Rule" id="MF_01477"/>
    </source>
</evidence>
<keyword evidence="2" id="KW-0810">Translation regulation</keyword>
<name>A0ABS7N810_9BACT</name>
<dbReference type="Proteomes" id="UP000766609">
    <property type="component" value="Unassembled WGS sequence"/>
</dbReference>
<keyword evidence="2" id="KW-0678">Repressor</keyword>
<evidence type="ECO:0000313" key="4">
    <source>
        <dbReference type="Proteomes" id="UP000766609"/>
    </source>
</evidence>
<dbReference type="InterPro" id="IPR004394">
    <property type="entry name" value="Iojap/RsfS/C7orf30"/>
</dbReference>
<comment type="function">
    <text evidence="2">Functions as a ribosomal silencing factor. Interacts with ribosomal protein uL14 (rplN), blocking formation of intersubunit bridge B8. Prevents association of the 30S and 50S ribosomal subunits and the formation of functional ribosomes, thus repressing translation.</text>
</comment>